<evidence type="ECO:0000313" key="8">
    <source>
        <dbReference type="EMBL" id="KAF7674188.1"/>
    </source>
</evidence>
<comment type="cofactor">
    <cofactor evidence="1">
        <name>Zn(2+)</name>
        <dbReference type="ChEBI" id="CHEBI:29105"/>
    </cofactor>
</comment>
<dbReference type="PANTHER" id="PTHR43808">
    <property type="entry name" value="ACETYLORNITHINE DEACETYLASE"/>
    <property type="match status" value="1"/>
</dbReference>
<evidence type="ECO:0000256" key="1">
    <source>
        <dbReference type="ARBA" id="ARBA00001947"/>
    </source>
</evidence>
<dbReference type="SUPFAM" id="SSF55031">
    <property type="entry name" value="Bacterial exopeptidase dimerisation domain"/>
    <property type="match status" value="1"/>
</dbReference>
<dbReference type="PROSITE" id="PS00759">
    <property type="entry name" value="ARGE_DAPE_CPG2_2"/>
    <property type="match status" value="1"/>
</dbReference>
<dbReference type="Gene3D" id="3.40.630.10">
    <property type="entry name" value="Zn peptidases"/>
    <property type="match status" value="1"/>
</dbReference>
<keyword evidence="3" id="KW-0479">Metal-binding</keyword>
<dbReference type="CDD" id="cd05652">
    <property type="entry name" value="M20_ArgE_DapE-like_fungal"/>
    <property type="match status" value="1"/>
</dbReference>
<proteinExistence type="inferred from homology"/>
<dbReference type="Pfam" id="PF07687">
    <property type="entry name" value="M20_dimer"/>
    <property type="match status" value="1"/>
</dbReference>
<protein>
    <submittedName>
        <fullName evidence="8">Acetylornithine deacetylase</fullName>
    </submittedName>
</protein>
<feature type="chain" id="PRO_5034424681" evidence="6">
    <location>
        <begin position="18"/>
        <end position="404"/>
    </location>
</feature>
<feature type="domain" description="Peptidase M20 dimerisation" evidence="7">
    <location>
        <begin position="196"/>
        <end position="297"/>
    </location>
</feature>
<evidence type="ECO:0000256" key="6">
    <source>
        <dbReference type="SAM" id="SignalP"/>
    </source>
</evidence>
<dbReference type="Proteomes" id="UP000596902">
    <property type="component" value="Unassembled WGS sequence"/>
</dbReference>
<dbReference type="Pfam" id="PF01546">
    <property type="entry name" value="Peptidase_M20"/>
    <property type="match status" value="1"/>
</dbReference>
<evidence type="ECO:0000259" key="7">
    <source>
        <dbReference type="Pfam" id="PF07687"/>
    </source>
</evidence>
<gene>
    <name evidence="8" type="ORF">GT037_007954</name>
</gene>
<dbReference type="InterPro" id="IPR036264">
    <property type="entry name" value="Bact_exopeptidase_dim_dom"/>
</dbReference>
<organism evidence="8 9">
    <name type="scientific">Alternaria burnsii</name>
    <dbReference type="NCBI Taxonomy" id="1187904"/>
    <lineage>
        <taxon>Eukaryota</taxon>
        <taxon>Fungi</taxon>
        <taxon>Dikarya</taxon>
        <taxon>Ascomycota</taxon>
        <taxon>Pezizomycotina</taxon>
        <taxon>Dothideomycetes</taxon>
        <taxon>Pleosporomycetidae</taxon>
        <taxon>Pleosporales</taxon>
        <taxon>Pleosporineae</taxon>
        <taxon>Pleosporaceae</taxon>
        <taxon>Alternaria</taxon>
        <taxon>Alternaria sect. Alternaria</taxon>
    </lineage>
</organism>
<reference evidence="8" key="2">
    <citation type="submission" date="2020-08" db="EMBL/GenBank/DDBJ databases">
        <title>Draft Genome Sequence of Cumin Blight Pathogen Alternaria burnsii.</title>
        <authorList>
            <person name="Feng Z."/>
        </authorList>
    </citation>
    <scope>NUCLEOTIDE SEQUENCE</scope>
    <source>
        <strain evidence="8">CBS107.38</strain>
    </source>
</reference>
<dbReference type="InterPro" id="IPR011650">
    <property type="entry name" value="Peptidase_M20_dimer"/>
</dbReference>
<dbReference type="InterPro" id="IPR050072">
    <property type="entry name" value="Peptidase_M20A"/>
</dbReference>
<dbReference type="PANTHER" id="PTHR43808:SF8">
    <property type="entry name" value="PEPTIDASE M20 DIMERISATION DOMAIN-CONTAINING PROTEIN"/>
    <property type="match status" value="1"/>
</dbReference>
<evidence type="ECO:0000313" key="9">
    <source>
        <dbReference type="Proteomes" id="UP000596902"/>
    </source>
</evidence>
<comment type="similarity">
    <text evidence="2">Belongs to the peptidase M20A family.</text>
</comment>
<dbReference type="EMBL" id="JAAABM010000011">
    <property type="protein sequence ID" value="KAF7674188.1"/>
    <property type="molecule type" value="Genomic_DNA"/>
</dbReference>
<reference evidence="8" key="1">
    <citation type="submission" date="2020-01" db="EMBL/GenBank/DDBJ databases">
        <authorList>
            <person name="Feng Z.H.Z."/>
        </authorList>
    </citation>
    <scope>NUCLEOTIDE SEQUENCE</scope>
    <source>
        <strain evidence="8">CBS107.38</strain>
    </source>
</reference>
<feature type="signal peptide" evidence="6">
    <location>
        <begin position="1"/>
        <end position="17"/>
    </location>
</feature>
<keyword evidence="4" id="KW-0378">Hydrolase</keyword>
<dbReference type="RefSeq" id="XP_038784502.1">
    <property type="nucleotide sequence ID" value="XM_038933001.1"/>
</dbReference>
<dbReference type="InterPro" id="IPR002933">
    <property type="entry name" value="Peptidase_M20"/>
</dbReference>
<dbReference type="Gene3D" id="3.30.70.360">
    <property type="match status" value="1"/>
</dbReference>
<dbReference type="GO" id="GO:0016787">
    <property type="term" value="F:hydrolase activity"/>
    <property type="evidence" value="ECO:0007669"/>
    <property type="project" value="UniProtKB-KW"/>
</dbReference>
<evidence type="ECO:0000256" key="2">
    <source>
        <dbReference type="ARBA" id="ARBA00006247"/>
    </source>
</evidence>
<keyword evidence="6" id="KW-0732">Signal</keyword>
<dbReference type="AlphaFoldDB" id="A0A8H7B373"/>
<comment type="caution">
    <text evidence="8">The sequence shown here is derived from an EMBL/GenBank/DDBJ whole genome shotgun (WGS) entry which is preliminary data.</text>
</comment>
<accession>A0A8H7B373</accession>
<dbReference type="InterPro" id="IPR001261">
    <property type="entry name" value="ArgE/DapE_CS"/>
</dbReference>
<evidence type="ECO:0000256" key="5">
    <source>
        <dbReference type="ARBA" id="ARBA00022833"/>
    </source>
</evidence>
<dbReference type="SUPFAM" id="SSF53187">
    <property type="entry name" value="Zn-dependent exopeptidases"/>
    <property type="match status" value="1"/>
</dbReference>
<keyword evidence="9" id="KW-1185">Reference proteome</keyword>
<sequence>MLPRILHVLSLVIGTSAAVTLPQTPFEEPNVLGSSTAKDLLHLHRKLIEIESISENEKNVGEWLSDYLRARDWTVEKQEVSKDRYNLLAYGSKRETTILLSSHIDTVPPYWPYYYNETTDIIGGRGSVDAKGSVAPMIIAAQGIKGHLQDDISLLFVVGEETGGDGMRAFSDWDKRPSSHEIVIFGEPTEAKLVCGHKGMLGFSVKATGKAAHSGYPWLGVSANDIMVEALGELLKLREHLPWSTKYGNTTMNFGRVQGGVAANVVAETATANIATRLAAGTPDLVRGQIIDALKNVKAAAQKEGGDLEVQWGSEGYGVVDINCDIEGFETMTVNYGTDVPWLSGDHKRYLYGPGSIFVAHSDHEALKRKELEQAVLDYRRLIIKATEVREKERQMQSEDQIEL</sequence>
<keyword evidence="5" id="KW-0862">Zinc</keyword>
<name>A0A8H7B373_9PLEO</name>
<dbReference type="GO" id="GO:0046872">
    <property type="term" value="F:metal ion binding"/>
    <property type="evidence" value="ECO:0007669"/>
    <property type="project" value="UniProtKB-KW"/>
</dbReference>
<dbReference type="PROSITE" id="PS00758">
    <property type="entry name" value="ARGE_DAPE_CPG2_1"/>
    <property type="match status" value="1"/>
</dbReference>
<evidence type="ECO:0000256" key="3">
    <source>
        <dbReference type="ARBA" id="ARBA00022723"/>
    </source>
</evidence>
<dbReference type="GeneID" id="62206179"/>
<evidence type="ECO:0000256" key="4">
    <source>
        <dbReference type="ARBA" id="ARBA00022801"/>
    </source>
</evidence>